<evidence type="ECO:0000256" key="3">
    <source>
        <dbReference type="ARBA" id="ARBA00022448"/>
    </source>
</evidence>
<evidence type="ECO:0000256" key="2">
    <source>
        <dbReference type="ARBA" id="ARBA00006920"/>
    </source>
</evidence>
<evidence type="ECO:0000256" key="7">
    <source>
        <dbReference type="ARBA" id="ARBA00022958"/>
    </source>
</evidence>
<evidence type="ECO:0000313" key="14">
    <source>
        <dbReference type="EMBL" id="MDX5984480.1"/>
    </source>
</evidence>
<dbReference type="RefSeq" id="WP_245535529.1">
    <property type="nucleotide sequence ID" value="NZ_JAWXXV010000001.1"/>
</dbReference>
<organism evidence="14 15">
    <name type="scientific">Sphingomonas echinoides</name>
    <dbReference type="NCBI Taxonomy" id="59803"/>
    <lineage>
        <taxon>Bacteria</taxon>
        <taxon>Pseudomonadati</taxon>
        <taxon>Pseudomonadota</taxon>
        <taxon>Alphaproteobacteria</taxon>
        <taxon>Sphingomonadales</taxon>
        <taxon>Sphingomonadaceae</taxon>
        <taxon>Sphingomonas</taxon>
    </lineage>
</organism>
<dbReference type="Proteomes" id="UP001279660">
    <property type="component" value="Unassembled WGS sequence"/>
</dbReference>
<keyword evidence="15" id="KW-1185">Reference proteome</keyword>
<evidence type="ECO:0000256" key="4">
    <source>
        <dbReference type="ARBA" id="ARBA00022538"/>
    </source>
</evidence>
<sequence length="213" mass="23622">MSPTIPPSEDTEGRPGVGRVEAFSDGVIAIIVTIMVLELHPPVEAGLGHLWSLWPIFFAYALSYLYVALYWSNHHRLFSHASVVSNGLIWSNMALLFALSLVPFSTAYLGEQHFSRDATLVYLVTMFVPSIAYAWLQRVIRATGVQGVRATRYHVATLRKGIVAILLYLAGMPLSFVSPWLGIACAMLVAVLWFLPNSPFDRLFESRTGQPTP</sequence>
<comment type="similarity">
    <text evidence="2">Belongs to the TMEM175 family.</text>
</comment>
<dbReference type="Pfam" id="PF06736">
    <property type="entry name" value="TMEM175"/>
    <property type="match status" value="1"/>
</dbReference>
<keyword evidence="6" id="KW-0631">Potassium channel</keyword>
<keyword evidence="4" id="KW-0633">Potassium transport</keyword>
<evidence type="ECO:0000256" key="12">
    <source>
        <dbReference type="ARBA" id="ARBA00034430"/>
    </source>
</evidence>
<evidence type="ECO:0000256" key="5">
    <source>
        <dbReference type="ARBA" id="ARBA00022692"/>
    </source>
</evidence>
<dbReference type="EMBL" id="JAWXXV010000001">
    <property type="protein sequence ID" value="MDX5984480.1"/>
    <property type="molecule type" value="Genomic_DNA"/>
</dbReference>
<comment type="caution">
    <text evidence="14">The sequence shown here is derived from an EMBL/GenBank/DDBJ whole genome shotgun (WGS) entry which is preliminary data.</text>
</comment>
<evidence type="ECO:0000256" key="11">
    <source>
        <dbReference type="ARBA" id="ARBA00023303"/>
    </source>
</evidence>
<evidence type="ECO:0000256" key="10">
    <source>
        <dbReference type="ARBA" id="ARBA00023136"/>
    </source>
</evidence>
<comment type="catalytic activity">
    <reaction evidence="12">
        <text>K(+)(in) = K(+)(out)</text>
        <dbReference type="Rhea" id="RHEA:29463"/>
        <dbReference type="ChEBI" id="CHEBI:29103"/>
    </reaction>
</comment>
<keyword evidence="5 13" id="KW-0812">Transmembrane</keyword>
<feature type="transmembrane region" description="Helical" evidence="13">
    <location>
        <begin position="83"/>
        <end position="108"/>
    </location>
</feature>
<reference evidence="14 15" key="1">
    <citation type="submission" date="2023-11" db="EMBL/GenBank/DDBJ databases">
        <title>MicrobeMod: A computational toolkit for identifying prokaryotic methylation and restriction-modification with nanopore sequencing.</title>
        <authorList>
            <person name="Crits-Christoph A."/>
            <person name="Kang S.C."/>
            <person name="Lee H."/>
            <person name="Ostrov N."/>
        </authorList>
    </citation>
    <scope>NUCLEOTIDE SEQUENCE [LARGE SCALE GENOMIC DNA]</scope>
    <source>
        <strain evidence="14 15">ATCC 14820</strain>
    </source>
</reference>
<feature type="transmembrane region" description="Helical" evidence="13">
    <location>
        <begin position="161"/>
        <end position="194"/>
    </location>
</feature>
<protein>
    <submittedName>
        <fullName evidence="14">TMEM175 family protein</fullName>
    </submittedName>
</protein>
<evidence type="ECO:0000313" key="15">
    <source>
        <dbReference type="Proteomes" id="UP001279660"/>
    </source>
</evidence>
<feature type="transmembrane region" description="Helical" evidence="13">
    <location>
        <begin position="120"/>
        <end position="140"/>
    </location>
</feature>
<evidence type="ECO:0000256" key="1">
    <source>
        <dbReference type="ARBA" id="ARBA00004141"/>
    </source>
</evidence>
<keyword evidence="10 13" id="KW-0472">Membrane</keyword>
<evidence type="ECO:0000256" key="6">
    <source>
        <dbReference type="ARBA" id="ARBA00022826"/>
    </source>
</evidence>
<name>A0ABU4PR89_9SPHN</name>
<evidence type="ECO:0000256" key="8">
    <source>
        <dbReference type="ARBA" id="ARBA00022989"/>
    </source>
</evidence>
<keyword evidence="9" id="KW-0406">Ion transport</keyword>
<gene>
    <name evidence="14" type="ORF">SIL82_09410</name>
</gene>
<proteinExistence type="inferred from homology"/>
<accession>A0ABU4PR89</accession>
<evidence type="ECO:0000256" key="9">
    <source>
        <dbReference type="ARBA" id="ARBA00023065"/>
    </source>
</evidence>
<keyword evidence="3" id="KW-0813">Transport</keyword>
<keyword evidence="7" id="KW-0630">Potassium</keyword>
<keyword evidence="8 13" id="KW-1133">Transmembrane helix</keyword>
<dbReference type="InterPro" id="IPR010617">
    <property type="entry name" value="TMEM175-like"/>
</dbReference>
<keyword evidence="11" id="KW-0407">Ion channel</keyword>
<comment type="subcellular location">
    <subcellularLocation>
        <location evidence="1">Membrane</location>
        <topology evidence="1">Multi-pass membrane protein</topology>
    </subcellularLocation>
</comment>
<evidence type="ECO:0000256" key="13">
    <source>
        <dbReference type="SAM" id="Phobius"/>
    </source>
</evidence>
<feature type="transmembrane region" description="Helical" evidence="13">
    <location>
        <begin position="51"/>
        <end position="71"/>
    </location>
</feature>